<dbReference type="SMART" id="SM00342">
    <property type="entry name" value="HTH_ARAC"/>
    <property type="match status" value="1"/>
</dbReference>
<dbReference type="Proteomes" id="UP001500782">
    <property type="component" value="Unassembled WGS sequence"/>
</dbReference>
<dbReference type="EMBL" id="BAAADJ010000004">
    <property type="protein sequence ID" value="GAA0316184.1"/>
    <property type="molecule type" value="Genomic_DNA"/>
</dbReference>
<evidence type="ECO:0000313" key="7">
    <source>
        <dbReference type="EMBL" id="GAA0316184.1"/>
    </source>
</evidence>
<dbReference type="PROSITE" id="PS50110">
    <property type="entry name" value="RESPONSE_REGULATORY"/>
    <property type="match status" value="1"/>
</dbReference>
<dbReference type="PANTHER" id="PTHR43280:SF28">
    <property type="entry name" value="HTH-TYPE TRANSCRIPTIONAL ACTIVATOR RHAS"/>
    <property type="match status" value="1"/>
</dbReference>
<dbReference type="SUPFAM" id="SSF46689">
    <property type="entry name" value="Homeodomain-like"/>
    <property type="match status" value="1"/>
</dbReference>
<dbReference type="PROSITE" id="PS00041">
    <property type="entry name" value="HTH_ARAC_FAMILY_1"/>
    <property type="match status" value="1"/>
</dbReference>
<proteinExistence type="predicted"/>
<reference evidence="7 8" key="1">
    <citation type="journal article" date="2019" name="Int. J. Syst. Evol. Microbiol.">
        <title>The Global Catalogue of Microorganisms (GCM) 10K type strain sequencing project: providing services to taxonomists for standard genome sequencing and annotation.</title>
        <authorList>
            <consortium name="The Broad Institute Genomics Platform"/>
            <consortium name="The Broad Institute Genome Sequencing Center for Infectious Disease"/>
            <person name="Wu L."/>
            <person name="Ma J."/>
        </authorList>
    </citation>
    <scope>NUCLEOTIDE SEQUENCE [LARGE SCALE GENOMIC DNA]</scope>
    <source>
        <strain evidence="7 8">JCM 9731</strain>
    </source>
</reference>
<feature type="domain" description="Response regulatory" evidence="6">
    <location>
        <begin position="3"/>
        <end position="119"/>
    </location>
</feature>
<dbReference type="InterPro" id="IPR018060">
    <property type="entry name" value="HTH_AraC"/>
</dbReference>
<dbReference type="PRINTS" id="PR00032">
    <property type="entry name" value="HTHARAC"/>
</dbReference>
<gene>
    <name evidence="7" type="ORF">GCM10008967_03450</name>
</gene>
<dbReference type="InterPro" id="IPR001789">
    <property type="entry name" value="Sig_transdc_resp-reg_receiver"/>
</dbReference>
<sequence length="492" mass="57844">MVKLLIADRDENERVGIKWLVSSYSIPYVSILLAGNIKETISLLEKEMPDVVCLELDMVRSESWNDLQYALNKYAQHVVVMTAEATFDRAMQAIQLHAYSFWLKPILPDEIRRVLQYCYKNVRDGAKELSYLSPNQSLLSYRSLFVEGEVEGNTPYGILLLQPEDPNELQTLRHFIEEYSFQFQPAIFPLSDMVACVFDVSFENKPYLKQLGNLLLKQWEEQNLDPIAGVFYLPERSQTLHQSYLQAKQALQIHFFKGYRQITIMEEEIRWREIDPFLTPEEQRDWIEMLNSGDLHELKSWMHREFLSYTYPYPEPALLRTRITSILAQVRRFMKSYLLDQGELEIHYHRVFDSILYTSVLYRIVQDVLLFLKEVLDRAAVHREEKIVDVTEKAIQYMEQHFTDSDLTLEKVAKYVDRSPSYLSSLLSVKKGETFRQLLTQIRIKEAQQLLLDSTKSIQEIASETGYSNANYFSRMFKETVGVSPRTFRDHK</sequence>
<dbReference type="PANTHER" id="PTHR43280">
    <property type="entry name" value="ARAC-FAMILY TRANSCRIPTIONAL REGULATOR"/>
    <property type="match status" value="1"/>
</dbReference>
<name>A0ABN0VT22_9BACI</name>
<keyword evidence="3" id="KW-0804">Transcription</keyword>
<dbReference type="InterPro" id="IPR009057">
    <property type="entry name" value="Homeodomain-like_sf"/>
</dbReference>
<evidence type="ECO:0000256" key="2">
    <source>
        <dbReference type="ARBA" id="ARBA00023125"/>
    </source>
</evidence>
<evidence type="ECO:0000256" key="4">
    <source>
        <dbReference type="PROSITE-ProRule" id="PRU00169"/>
    </source>
</evidence>
<protein>
    <submittedName>
        <fullName evidence="7">Response regulator transcription factor</fullName>
    </submittedName>
</protein>
<dbReference type="PROSITE" id="PS01124">
    <property type="entry name" value="HTH_ARAC_FAMILY_2"/>
    <property type="match status" value="1"/>
</dbReference>
<accession>A0ABN0VT22</accession>
<dbReference type="Gene3D" id="3.40.50.2300">
    <property type="match status" value="1"/>
</dbReference>
<evidence type="ECO:0000259" key="6">
    <source>
        <dbReference type="PROSITE" id="PS50110"/>
    </source>
</evidence>
<evidence type="ECO:0000313" key="8">
    <source>
        <dbReference type="Proteomes" id="UP001500782"/>
    </source>
</evidence>
<keyword evidence="8" id="KW-1185">Reference proteome</keyword>
<evidence type="ECO:0000256" key="1">
    <source>
        <dbReference type="ARBA" id="ARBA00023015"/>
    </source>
</evidence>
<dbReference type="InterPro" id="IPR011006">
    <property type="entry name" value="CheY-like_superfamily"/>
</dbReference>
<dbReference type="Gene3D" id="1.10.10.60">
    <property type="entry name" value="Homeodomain-like"/>
    <property type="match status" value="2"/>
</dbReference>
<feature type="domain" description="HTH araC/xylS-type" evidence="5">
    <location>
        <begin position="392"/>
        <end position="491"/>
    </location>
</feature>
<dbReference type="Pfam" id="PF12833">
    <property type="entry name" value="HTH_18"/>
    <property type="match status" value="1"/>
</dbReference>
<dbReference type="SUPFAM" id="SSF52172">
    <property type="entry name" value="CheY-like"/>
    <property type="match status" value="1"/>
</dbReference>
<dbReference type="RefSeq" id="WP_343795778.1">
    <property type="nucleotide sequence ID" value="NZ_BAAADJ010000004.1"/>
</dbReference>
<organism evidence="7 8">
    <name type="scientific">Bacillus carboniphilus</name>
    <dbReference type="NCBI Taxonomy" id="86663"/>
    <lineage>
        <taxon>Bacteria</taxon>
        <taxon>Bacillati</taxon>
        <taxon>Bacillota</taxon>
        <taxon>Bacilli</taxon>
        <taxon>Bacillales</taxon>
        <taxon>Bacillaceae</taxon>
        <taxon>Bacillus</taxon>
    </lineage>
</organism>
<evidence type="ECO:0000256" key="3">
    <source>
        <dbReference type="ARBA" id="ARBA00023163"/>
    </source>
</evidence>
<dbReference type="InterPro" id="IPR018062">
    <property type="entry name" value="HTH_AraC-typ_CS"/>
</dbReference>
<comment type="caution">
    <text evidence="4">Lacks conserved residue(s) required for the propagation of feature annotation.</text>
</comment>
<comment type="caution">
    <text evidence="7">The sequence shown here is derived from an EMBL/GenBank/DDBJ whole genome shotgun (WGS) entry which is preliminary data.</text>
</comment>
<dbReference type="InterPro" id="IPR020449">
    <property type="entry name" value="Tscrpt_reg_AraC-type_HTH"/>
</dbReference>
<keyword evidence="2" id="KW-0238">DNA-binding</keyword>
<keyword evidence="1" id="KW-0805">Transcription regulation</keyword>
<evidence type="ECO:0000259" key="5">
    <source>
        <dbReference type="PROSITE" id="PS01124"/>
    </source>
</evidence>